<comment type="subcellular location">
    <subcellularLocation>
        <location evidence="1">Cell outer membrane</location>
    </subcellularLocation>
</comment>
<keyword evidence="3 6" id="KW-0732">Signal</keyword>
<dbReference type="PANTHER" id="PTHR38776:SF1">
    <property type="entry name" value="MLTA-INTERACTING PROTEIN-RELATED"/>
    <property type="match status" value="1"/>
</dbReference>
<feature type="signal peptide" evidence="6">
    <location>
        <begin position="1"/>
        <end position="32"/>
    </location>
</feature>
<protein>
    <recommendedName>
        <fullName evidence="9">Outer membrane protein</fullName>
    </recommendedName>
</protein>
<evidence type="ECO:0000256" key="1">
    <source>
        <dbReference type="ARBA" id="ARBA00004442"/>
    </source>
</evidence>
<accession>A0ABQ4NHG1</accession>
<comment type="caution">
    <text evidence="7">The sequence shown here is derived from an EMBL/GenBank/DDBJ whole genome shotgun (WGS) entry which is preliminary data.</text>
</comment>
<evidence type="ECO:0000256" key="3">
    <source>
        <dbReference type="ARBA" id="ARBA00022729"/>
    </source>
</evidence>
<dbReference type="Gene3D" id="2.40.160.20">
    <property type="match status" value="1"/>
</dbReference>
<gene>
    <name evidence="7" type="ORF">JANAI62_04730</name>
</gene>
<evidence type="ECO:0000256" key="2">
    <source>
        <dbReference type="ARBA" id="ARBA00005722"/>
    </source>
</evidence>
<dbReference type="PANTHER" id="PTHR38776">
    <property type="entry name" value="MLTA-INTERACTING PROTEIN-RELATED"/>
    <property type="match status" value="1"/>
</dbReference>
<dbReference type="RefSeq" id="WP_255576076.1">
    <property type="nucleotide sequence ID" value="NZ_BPFH01000001.1"/>
</dbReference>
<keyword evidence="5" id="KW-0998">Cell outer membrane</keyword>
<organism evidence="7 8">
    <name type="scientific">Jannaschia pagri</name>
    <dbReference type="NCBI Taxonomy" id="2829797"/>
    <lineage>
        <taxon>Bacteria</taxon>
        <taxon>Pseudomonadati</taxon>
        <taxon>Pseudomonadota</taxon>
        <taxon>Alphaproteobacteria</taxon>
        <taxon>Rhodobacterales</taxon>
        <taxon>Roseobacteraceae</taxon>
        <taxon>Jannaschia</taxon>
    </lineage>
</organism>
<comment type="similarity">
    <text evidence="2">Belongs to the MipA/OmpV family.</text>
</comment>
<dbReference type="InterPro" id="IPR010583">
    <property type="entry name" value="MipA"/>
</dbReference>
<sequence>MRLPAESYVLMPNRSVAFAAAILTGLTSLASAQEADRQVPLGSDPGRTVLSTQGSGPALGFTLRGGVGVAPSYFGSDSSDASADVGFELNYLRLGEFTIGNPDPLYEPRGFGVTGSFRYIGERSASDDAELAGLNDVDASLELGAGLRYSAENFEVFGNVRYGAIGHEAFVGELGADVFLRPSDRLTLRAGPRAFFGDSDYAATYFGVTPGEAGASAFAPFEASGGLLSTGIEIGAGYQINDRWGIDAAVRYDRLRNDAADSPITVDDDQVSARIGLTRRFTLGF</sequence>
<dbReference type="EMBL" id="BPFH01000001">
    <property type="protein sequence ID" value="GIT93850.1"/>
    <property type="molecule type" value="Genomic_DNA"/>
</dbReference>
<dbReference type="SUPFAM" id="SSF56935">
    <property type="entry name" value="Porins"/>
    <property type="match status" value="1"/>
</dbReference>
<dbReference type="Pfam" id="PF06629">
    <property type="entry name" value="MipA"/>
    <property type="match status" value="1"/>
</dbReference>
<evidence type="ECO:0000256" key="4">
    <source>
        <dbReference type="ARBA" id="ARBA00023136"/>
    </source>
</evidence>
<dbReference type="Proteomes" id="UP000786693">
    <property type="component" value="Unassembled WGS sequence"/>
</dbReference>
<evidence type="ECO:0000256" key="6">
    <source>
        <dbReference type="SAM" id="SignalP"/>
    </source>
</evidence>
<evidence type="ECO:0000313" key="8">
    <source>
        <dbReference type="Proteomes" id="UP000786693"/>
    </source>
</evidence>
<keyword evidence="4" id="KW-0472">Membrane</keyword>
<evidence type="ECO:0000313" key="7">
    <source>
        <dbReference type="EMBL" id="GIT93850.1"/>
    </source>
</evidence>
<evidence type="ECO:0000256" key="5">
    <source>
        <dbReference type="ARBA" id="ARBA00023237"/>
    </source>
</evidence>
<reference evidence="7 8" key="1">
    <citation type="submission" date="2021-05" db="EMBL/GenBank/DDBJ databases">
        <title>Bacteria Genome sequencing.</title>
        <authorList>
            <person name="Takabe Y."/>
            <person name="Nakajima Y."/>
            <person name="Suzuki S."/>
            <person name="Shiozaki T."/>
        </authorList>
    </citation>
    <scope>NUCLEOTIDE SEQUENCE [LARGE SCALE GENOMIC DNA]</scope>
    <source>
        <strain evidence="7 8">AI_62</strain>
    </source>
</reference>
<feature type="chain" id="PRO_5045984127" description="Outer membrane protein" evidence="6">
    <location>
        <begin position="33"/>
        <end position="285"/>
    </location>
</feature>
<proteinExistence type="inferred from homology"/>
<keyword evidence="8" id="KW-1185">Reference proteome</keyword>
<name>A0ABQ4NHG1_9RHOB</name>
<evidence type="ECO:0008006" key="9">
    <source>
        <dbReference type="Google" id="ProtNLM"/>
    </source>
</evidence>